<evidence type="ECO:0000256" key="1">
    <source>
        <dbReference type="SAM" id="MobiDB-lite"/>
    </source>
</evidence>
<name>A0A1W6LGQ8_9BURK</name>
<feature type="transmembrane region" description="Helical" evidence="2">
    <location>
        <begin position="126"/>
        <end position="145"/>
    </location>
</feature>
<sequence>MPELYPGFAAGLSALGGAHPLLVGVPAALLVLWSLARWADDTSPTVVRRCAGVAVVLLGLGLLLRLGLALNEPRPMLAWWQWGIGLLVLPLFIKSARLGGVAAMLFFLCLAAALATGVAWVGDVRLATGAALWAGLVALAAALVLKRAIPPPPAPPPVEPRVLQQRLDTDEAREGADKYTRE</sequence>
<feature type="transmembrane region" description="Helical" evidence="2">
    <location>
        <begin position="76"/>
        <end position="93"/>
    </location>
</feature>
<keyword evidence="2" id="KW-1133">Transmembrane helix</keyword>
<feature type="transmembrane region" description="Helical" evidence="2">
    <location>
        <begin position="100"/>
        <end position="120"/>
    </location>
</feature>
<accession>A0A1W6LGQ8</accession>
<dbReference type="RefSeq" id="WP_085753783.1">
    <property type="nucleotide sequence ID" value="NZ_BSPR01000017.1"/>
</dbReference>
<keyword evidence="2" id="KW-0472">Membrane</keyword>
<feature type="transmembrane region" description="Helical" evidence="2">
    <location>
        <begin position="20"/>
        <end position="39"/>
    </location>
</feature>
<evidence type="ECO:0000256" key="2">
    <source>
        <dbReference type="SAM" id="Phobius"/>
    </source>
</evidence>
<dbReference type="KEGG" id="rgu:A4W93_28160"/>
<dbReference type="OrthoDB" id="10014886at2"/>
<dbReference type="Proteomes" id="UP000193427">
    <property type="component" value="Chromosome"/>
</dbReference>
<evidence type="ECO:0000313" key="3">
    <source>
        <dbReference type="EMBL" id="ARN23461.1"/>
    </source>
</evidence>
<gene>
    <name evidence="3" type="ORF">A4W93_28160</name>
</gene>
<evidence type="ECO:0000313" key="4">
    <source>
        <dbReference type="Proteomes" id="UP000193427"/>
    </source>
</evidence>
<feature type="transmembrane region" description="Helical" evidence="2">
    <location>
        <begin position="51"/>
        <end position="70"/>
    </location>
</feature>
<proteinExistence type="predicted"/>
<protein>
    <submittedName>
        <fullName evidence="3">Uncharacterized protein</fullName>
    </submittedName>
</protein>
<feature type="compositionally biased region" description="Basic and acidic residues" evidence="1">
    <location>
        <begin position="167"/>
        <end position="182"/>
    </location>
</feature>
<organism evidence="3 4">
    <name type="scientific">Piscinibacter gummiphilus</name>
    <dbReference type="NCBI Taxonomy" id="946333"/>
    <lineage>
        <taxon>Bacteria</taxon>
        <taxon>Pseudomonadati</taxon>
        <taxon>Pseudomonadota</taxon>
        <taxon>Betaproteobacteria</taxon>
        <taxon>Burkholderiales</taxon>
        <taxon>Sphaerotilaceae</taxon>
        <taxon>Piscinibacter</taxon>
    </lineage>
</organism>
<keyword evidence="4" id="KW-1185">Reference proteome</keyword>
<keyword evidence="2" id="KW-0812">Transmembrane</keyword>
<reference evidence="3 4" key="1">
    <citation type="submission" date="2016-04" db="EMBL/GenBank/DDBJ databases">
        <title>Complete genome sequence of natural rubber-degrading, novel Gram-negative bacterium, Rhizobacter gummiphilus strain NS21.</title>
        <authorList>
            <person name="Tabata M."/>
            <person name="Kasai D."/>
            <person name="Fukuda M."/>
        </authorList>
    </citation>
    <scope>NUCLEOTIDE SEQUENCE [LARGE SCALE GENOMIC DNA]</scope>
    <source>
        <strain evidence="3 4">NS21</strain>
    </source>
</reference>
<dbReference type="EMBL" id="CP015118">
    <property type="protein sequence ID" value="ARN23461.1"/>
    <property type="molecule type" value="Genomic_DNA"/>
</dbReference>
<dbReference type="AlphaFoldDB" id="A0A1W6LGQ8"/>
<dbReference type="STRING" id="946333.A4W93_28160"/>
<feature type="region of interest" description="Disordered" evidence="1">
    <location>
        <begin position="151"/>
        <end position="182"/>
    </location>
</feature>